<dbReference type="OrthoDB" id="6463253at2"/>
<feature type="transmembrane region" description="Helical" evidence="1">
    <location>
        <begin position="200"/>
        <end position="225"/>
    </location>
</feature>
<feature type="transmembrane region" description="Helical" evidence="1">
    <location>
        <begin position="237"/>
        <end position="259"/>
    </location>
</feature>
<dbReference type="GO" id="GO:0005886">
    <property type="term" value="C:plasma membrane"/>
    <property type="evidence" value="ECO:0007669"/>
    <property type="project" value="TreeGrafter"/>
</dbReference>
<feature type="transmembrane region" description="Helical" evidence="1">
    <location>
        <begin position="266"/>
        <end position="284"/>
    </location>
</feature>
<dbReference type="PANTHER" id="PTHR34821">
    <property type="entry name" value="INNER MEMBRANE PROTEIN YDCZ"/>
    <property type="match status" value="1"/>
</dbReference>
<name>A0A543AQJ5_9ACTN</name>
<accession>A0A543AQJ5</accession>
<feature type="transmembrane region" description="Helical" evidence="1">
    <location>
        <begin position="48"/>
        <end position="70"/>
    </location>
</feature>
<evidence type="ECO:0000256" key="1">
    <source>
        <dbReference type="SAM" id="Phobius"/>
    </source>
</evidence>
<organism evidence="2 3">
    <name type="scientific">Stackebrandtia endophytica</name>
    <dbReference type="NCBI Taxonomy" id="1496996"/>
    <lineage>
        <taxon>Bacteria</taxon>
        <taxon>Bacillati</taxon>
        <taxon>Actinomycetota</taxon>
        <taxon>Actinomycetes</taxon>
        <taxon>Glycomycetales</taxon>
        <taxon>Glycomycetaceae</taxon>
        <taxon>Stackebrandtia</taxon>
    </lineage>
</organism>
<keyword evidence="1" id="KW-0812">Transmembrane</keyword>
<keyword evidence="3" id="KW-1185">Reference proteome</keyword>
<dbReference type="Proteomes" id="UP000317043">
    <property type="component" value="Unassembled WGS sequence"/>
</dbReference>
<dbReference type="InParanoid" id="A0A543AQJ5"/>
<evidence type="ECO:0000313" key="2">
    <source>
        <dbReference type="EMBL" id="TQL74853.1"/>
    </source>
</evidence>
<comment type="caution">
    <text evidence="2">The sequence shown here is derived from an EMBL/GenBank/DDBJ whole genome shotgun (WGS) entry which is preliminary data.</text>
</comment>
<proteinExistence type="predicted"/>
<dbReference type="Pfam" id="PF04657">
    <property type="entry name" value="DMT_YdcZ"/>
    <property type="match status" value="2"/>
</dbReference>
<feature type="transmembrane region" description="Helical" evidence="1">
    <location>
        <begin position="290"/>
        <end position="307"/>
    </location>
</feature>
<gene>
    <name evidence="2" type="ORF">FB566_0342</name>
</gene>
<sequence length="324" mass="32828">MTRSPLIESSRTPAWLAVALVVLGGAGAAAQAAVNAELSHHIDSPLSAAVVSNTVGGLFFIAALTVSPRVRDGLRRAWRHRLPWWMYSGGVFGAVFVFAGAYAVPLIGVAAFTVAQVCGNSLGALATDSAGLGPGGRLRATPPRILAAGLAIAAVVLAQLGKGVDTTIWWLVPVVMLIGASLALQGAFNGRVNEITRNPLSTGFVNFLFGTGVLYLVVAVIALAGGVPGFTLPTQPWLYLGGVFGAALVIVSMIAVRVIGVLRMAVSILAGQLGGAIGLDLLMGVRPSPWVLGAVAVTAVAVGLAGLSRSGAPKISNGVVGSEE</sequence>
<dbReference type="EMBL" id="VFOW01000001">
    <property type="protein sequence ID" value="TQL74853.1"/>
    <property type="molecule type" value="Genomic_DNA"/>
</dbReference>
<evidence type="ECO:0000313" key="3">
    <source>
        <dbReference type="Proteomes" id="UP000317043"/>
    </source>
</evidence>
<dbReference type="RefSeq" id="WP_142034273.1">
    <property type="nucleotide sequence ID" value="NZ_JBHTGS010000002.1"/>
</dbReference>
<dbReference type="InterPro" id="IPR006750">
    <property type="entry name" value="YdcZ"/>
</dbReference>
<keyword evidence="1" id="KW-0472">Membrane</keyword>
<dbReference type="PANTHER" id="PTHR34821:SF2">
    <property type="entry name" value="INNER MEMBRANE PROTEIN YDCZ"/>
    <property type="match status" value="1"/>
</dbReference>
<reference evidence="2 3" key="1">
    <citation type="submission" date="2019-06" db="EMBL/GenBank/DDBJ databases">
        <title>Sequencing the genomes of 1000 actinobacteria strains.</title>
        <authorList>
            <person name="Klenk H.-P."/>
        </authorList>
    </citation>
    <scope>NUCLEOTIDE SEQUENCE [LARGE SCALE GENOMIC DNA]</scope>
    <source>
        <strain evidence="2 3">DSM 45928</strain>
    </source>
</reference>
<protein>
    <submittedName>
        <fullName evidence="2">Transporter family-2 protein</fullName>
    </submittedName>
</protein>
<feature type="transmembrane region" description="Helical" evidence="1">
    <location>
        <begin position="167"/>
        <end position="188"/>
    </location>
</feature>
<dbReference type="AlphaFoldDB" id="A0A543AQJ5"/>
<keyword evidence="1" id="KW-1133">Transmembrane helix</keyword>
<feature type="transmembrane region" description="Helical" evidence="1">
    <location>
        <begin position="82"/>
        <end position="103"/>
    </location>
</feature>